<organism evidence="4 5">
    <name type="scientific">Alkalibacillus salilacus</name>
    <dbReference type="NCBI Taxonomy" id="284582"/>
    <lineage>
        <taxon>Bacteria</taxon>
        <taxon>Bacillati</taxon>
        <taxon>Bacillota</taxon>
        <taxon>Bacilli</taxon>
        <taxon>Bacillales</taxon>
        <taxon>Bacillaceae</taxon>
        <taxon>Alkalibacillus</taxon>
    </lineage>
</organism>
<dbReference type="PANTHER" id="PTHR10046">
    <property type="entry name" value="ATP DEPENDENT LON PROTEASE FAMILY MEMBER"/>
    <property type="match status" value="1"/>
</dbReference>
<feature type="active site" evidence="1">
    <location>
        <position position="281"/>
    </location>
</feature>
<dbReference type="EMBL" id="JAUSTQ010000003">
    <property type="protein sequence ID" value="MDQ0159199.1"/>
    <property type="molecule type" value="Genomic_DNA"/>
</dbReference>
<dbReference type="SUPFAM" id="SSF50156">
    <property type="entry name" value="PDZ domain-like"/>
    <property type="match status" value="1"/>
</dbReference>
<protein>
    <recommendedName>
        <fullName evidence="1">endopeptidase La</fullName>
        <ecNumber evidence="1">3.4.21.53</ecNumber>
    </recommendedName>
</protein>
<comment type="catalytic activity">
    <reaction evidence="1">
        <text>Hydrolysis of proteins in presence of ATP.</text>
        <dbReference type="EC" id="3.4.21.53"/>
    </reaction>
</comment>
<comment type="similarity">
    <text evidence="1">Belongs to the peptidase S16 family.</text>
</comment>
<comment type="caution">
    <text evidence="4">The sequence shown here is derived from an EMBL/GenBank/DDBJ whole genome shotgun (WGS) entry which is preliminary data.</text>
</comment>
<dbReference type="InterPro" id="IPR020568">
    <property type="entry name" value="Ribosomal_Su5_D2-typ_SF"/>
</dbReference>
<keyword evidence="1" id="KW-0378">Hydrolase</keyword>
<feature type="domain" description="PDZ" evidence="2">
    <location>
        <begin position="131"/>
        <end position="163"/>
    </location>
</feature>
<dbReference type="RefSeq" id="WP_306975474.1">
    <property type="nucleotide sequence ID" value="NZ_JAUSTQ010000003.1"/>
</dbReference>
<dbReference type="Pfam" id="PF13180">
    <property type="entry name" value="PDZ_2"/>
    <property type="match status" value="1"/>
</dbReference>
<sequence>MMGFNRKHLVILVLTIAIAAFLSFYKLDYYIYQPGDTTSLTDVVEIEGTERSEGQFNLVTVRGGQATPIYYGWAMLQDHYDIVDLEEVRPEGISQEEYMETQLHYMENSQEAATVVAYEAADADITIDYNGTFVAGVLSDMPASDVIEPGDEIIAINGQAIESTNDIIERTSSFDMGDTIDVTLLREEEEMNVSVELAPLPQEPERPGMGVSLVTDRDVSVEPEVEYDSGQIGGPSAGLMFALEVYNRLTDEDLTNGLNIVGTGEIDYNGQVGPIGGIDKKIVAAEEDSADLFFAANENGREGSNYEVAQKTAEEIDASFEVVPVDTFQDAVEYLESMEN</sequence>
<dbReference type="PROSITE" id="PS51786">
    <property type="entry name" value="LON_PROTEOLYTIC"/>
    <property type="match status" value="1"/>
</dbReference>
<evidence type="ECO:0000313" key="4">
    <source>
        <dbReference type="EMBL" id="MDQ0159199.1"/>
    </source>
</evidence>
<feature type="domain" description="Lon proteolytic" evidence="3">
    <location>
        <begin position="188"/>
        <end position="338"/>
    </location>
</feature>
<dbReference type="InterPro" id="IPR001478">
    <property type="entry name" value="PDZ"/>
</dbReference>
<dbReference type="InterPro" id="IPR008269">
    <property type="entry name" value="Lon_proteolytic"/>
</dbReference>
<evidence type="ECO:0000259" key="3">
    <source>
        <dbReference type="PROSITE" id="PS51786"/>
    </source>
</evidence>
<dbReference type="InterPro" id="IPR027065">
    <property type="entry name" value="Lon_Prtase"/>
</dbReference>
<dbReference type="PROSITE" id="PS50106">
    <property type="entry name" value="PDZ"/>
    <property type="match status" value="1"/>
</dbReference>
<evidence type="ECO:0000256" key="1">
    <source>
        <dbReference type="PROSITE-ProRule" id="PRU01122"/>
    </source>
</evidence>
<gene>
    <name evidence="4" type="ORF">J2S77_001163</name>
</gene>
<dbReference type="Pfam" id="PF05362">
    <property type="entry name" value="Lon_C"/>
    <property type="match status" value="1"/>
</dbReference>
<keyword evidence="1" id="KW-0720">Serine protease</keyword>
<dbReference type="Gene3D" id="3.30.230.10">
    <property type="match status" value="1"/>
</dbReference>
<dbReference type="InterPro" id="IPR014721">
    <property type="entry name" value="Ribsml_uS5_D2-typ_fold_subgr"/>
</dbReference>
<dbReference type="InterPro" id="IPR036034">
    <property type="entry name" value="PDZ_sf"/>
</dbReference>
<accession>A0ABT9VE75</accession>
<reference evidence="4 5" key="1">
    <citation type="submission" date="2023-07" db="EMBL/GenBank/DDBJ databases">
        <title>Genomic Encyclopedia of Type Strains, Phase IV (KMG-IV): sequencing the most valuable type-strain genomes for metagenomic binning, comparative biology and taxonomic classification.</title>
        <authorList>
            <person name="Goeker M."/>
        </authorList>
    </citation>
    <scope>NUCLEOTIDE SEQUENCE [LARGE SCALE GENOMIC DNA]</scope>
    <source>
        <strain evidence="4 5">DSM 16460</strain>
    </source>
</reference>
<dbReference type="Gene3D" id="2.30.42.10">
    <property type="match status" value="1"/>
</dbReference>
<name>A0ABT9VE75_9BACI</name>
<evidence type="ECO:0000313" key="5">
    <source>
        <dbReference type="Proteomes" id="UP001224359"/>
    </source>
</evidence>
<dbReference type="EC" id="3.4.21.53" evidence="1"/>
<dbReference type="SUPFAM" id="SSF54211">
    <property type="entry name" value="Ribosomal protein S5 domain 2-like"/>
    <property type="match status" value="1"/>
</dbReference>
<keyword evidence="5" id="KW-1185">Reference proteome</keyword>
<proteinExistence type="inferred from homology"/>
<dbReference type="Proteomes" id="UP001224359">
    <property type="component" value="Unassembled WGS sequence"/>
</dbReference>
<keyword evidence="1" id="KW-0645">Protease</keyword>
<evidence type="ECO:0000259" key="2">
    <source>
        <dbReference type="PROSITE" id="PS50106"/>
    </source>
</evidence>
<feature type="active site" evidence="1">
    <location>
        <position position="236"/>
    </location>
</feature>
<dbReference type="SMART" id="SM00228">
    <property type="entry name" value="PDZ"/>
    <property type="match status" value="1"/>
</dbReference>
<dbReference type="NCBIfam" id="NF041438">
    <property type="entry name" value="SepM_fam_S16"/>
    <property type="match status" value="1"/>
</dbReference>